<name>A0A1C7MK29_GRIFR</name>
<dbReference type="EMBL" id="LUGG01000003">
    <property type="protein sequence ID" value="OBZ77148.1"/>
    <property type="molecule type" value="Genomic_DNA"/>
</dbReference>
<sequence>MIVDAGDGGFIDVGVAVRWVEKKGNDSASMCTGRPIPNLTPMLPRPHSNESFSRKLYTHMCFTSSIIRPAVQPALRLDSAYQYHNVFMSTTIASKHGAHLERSVCFGVRATRVCVQDSRSIKLMRHSPRTHSVCTGVASLPHEVAQASGSGSGAPLSKRSPLPWSFLTVSRIPEDSDTATTRTVRWRISYVVGQ</sequence>
<gene>
    <name evidence="1" type="ORF">A0H81_03528</name>
</gene>
<dbReference type="AlphaFoldDB" id="A0A1C7MK29"/>
<organism evidence="1 2">
    <name type="scientific">Grifola frondosa</name>
    <name type="common">Maitake</name>
    <name type="synonym">Polyporus frondosus</name>
    <dbReference type="NCBI Taxonomy" id="5627"/>
    <lineage>
        <taxon>Eukaryota</taxon>
        <taxon>Fungi</taxon>
        <taxon>Dikarya</taxon>
        <taxon>Basidiomycota</taxon>
        <taxon>Agaricomycotina</taxon>
        <taxon>Agaricomycetes</taxon>
        <taxon>Polyporales</taxon>
        <taxon>Grifolaceae</taxon>
        <taxon>Grifola</taxon>
    </lineage>
</organism>
<dbReference type="Proteomes" id="UP000092993">
    <property type="component" value="Unassembled WGS sequence"/>
</dbReference>
<comment type="caution">
    <text evidence="1">The sequence shown here is derived from an EMBL/GenBank/DDBJ whole genome shotgun (WGS) entry which is preliminary data.</text>
</comment>
<protein>
    <submittedName>
        <fullName evidence="1">Uncharacterized protein</fullName>
    </submittedName>
</protein>
<reference evidence="1 2" key="1">
    <citation type="submission" date="2016-03" db="EMBL/GenBank/DDBJ databases">
        <title>Whole genome sequencing of Grifola frondosa 9006-11.</title>
        <authorList>
            <person name="Min B."/>
            <person name="Park H."/>
            <person name="Kim J.-G."/>
            <person name="Cho H."/>
            <person name="Oh Y.-L."/>
            <person name="Kong W.-S."/>
            <person name="Choi I.-G."/>
        </authorList>
    </citation>
    <scope>NUCLEOTIDE SEQUENCE [LARGE SCALE GENOMIC DNA]</scope>
    <source>
        <strain evidence="1 2">9006-11</strain>
    </source>
</reference>
<evidence type="ECO:0000313" key="1">
    <source>
        <dbReference type="EMBL" id="OBZ77148.1"/>
    </source>
</evidence>
<evidence type="ECO:0000313" key="2">
    <source>
        <dbReference type="Proteomes" id="UP000092993"/>
    </source>
</evidence>
<accession>A0A1C7MK29</accession>
<keyword evidence="2" id="KW-1185">Reference proteome</keyword>
<proteinExistence type="predicted"/>